<dbReference type="Gene3D" id="1.20.120.720">
    <property type="entry name" value="Myosin VI head, motor domain, U50 subdomain"/>
    <property type="match status" value="1"/>
</dbReference>
<evidence type="ECO:0000256" key="7">
    <source>
        <dbReference type="PROSITE-ProRule" id="PRU00782"/>
    </source>
</evidence>
<dbReference type="CDD" id="cd01378">
    <property type="entry name" value="MYSc_Myo1"/>
    <property type="match status" value="1"/>
</dbReference>
<evidence type="ECO:0000256" key="6">
    <source>
        <dbReference type="ARBA" id="ARBA00023203"/>
    </source>
</evidence>
<evidence type="ECO:0000259" key="9">
    <source>
        <dbReference type="PROSITE" id="PS51757"/>
    </source>
</evidence>
<accession>A0ABY6JVA0</accession>
<evidence type="ECO:0000256" key="4">
    <source>
        <dbReference type="ARBA" id="ARBA00023123"/>
    </source>
</evidence>
<organism evidence="10 11">
    <name type="scientific">Cordylochernes scorpioides</name>
    <dbReference type="NCBI Taxonomy" id="51811"/>
    <lineage>
        <taxon>Eukaryota</taxon>
        <taxon>Metazoa</taxon>
        <taxon>Ecdysozoa</taxon>
        <taxon>Arthropoda</taxon>
        <taxon>Chelicerata</taxon>
        <taxon>Arachnida</taxon>
        <taxon>Pseudoscorpiones</taxon>
        <taxon>Cheliferoidea</taxon>
        <taxon>Chernetidae</taxon>
        <taxon>Cordylochernes</taxon>
    </lineage>
</organism>
<dbReference type="PANTHER" id="PTHR13140">
    <property type="entry name" value="MYOSIN"/>
    <property type="match status" value="1"/>
</dbReference>
<dbReference type="InterPro" id="IPR027417">
    <property type="entry name" value="P-loop_NTPase"/>
</dbReference>
<evidence type="ECO:0000256" key="5">
    <source>
        <dbReference type="ARBA" id="ARBA00023175"/>
    </source>
</evidence>
<dbReference type="EMBL" id="CP092863">
    <property type="protein sequence ID" value="UYV60479.1"/>
    <property type="molecule type" value="Genomic_DNA"/>
</dbReference>
<comment type="similarity">
    <text evidence="1 7">Belongs to the TRAFAC class myosin-kinesin ATPase superfamily. Myosin family.</text>
</comment>
<dbReference type="InterPro" id="IPR010926">
    <property type="entry name" value="Myosin_TH1"/>
</dbReference>
<keyword evidence="5 7" id="KW-0505">Motor protein</keyword>
<evidence type="ECO:0000256" key="1">
    <source>
        <dbReference type="ARBA" id="ARBA00008314"/>
    </source>
</evidence>
<dbReference type="PROSITE" id="PS51757">
    <property type="entry name" value="TH1"/>
    <property type="match status" value="1"/>
</dbReference>
<feature type="region of interest" description="Actin-binding" evidence="7">
    <location>
        <begin position="570"/>
        <end position="592"/>
    </location>
</feature>
<dbReference type="Pfam" id="PF00063">
    <property type="entry name" value="Myosin_head"/>
    <property type="match status" value="1"/>
</dbReference>
<proteinExistence type="inferred from homology"/>
<evidence type="ECO:0000256" key="2">
    <source>
        <dbReference type="ARBA" id="ARBA00022741"/>
    </source>
</evidence>
<dbReference type="InterPro" id="IPR036961">
    <property type="entry name" value="Kinesin_motor_dom_sf"/>
</dbReference>
<evidence type="ECO:0000259" key="8">
    <source>
        <dbReference type="PROSITE" id="PS51456"/>
    </source>
</evidence>
<feature type="binding site" evidence="7">
    <location>
        <begin position="101"/>
        <end position="108"/>
    </location>
    <ligand>
        <name>ATP</name>
        <dbReference type="ChEBI" id="CHEBI:30616"/>
    </ligand>
</feature>
<dbReference type="InterPro" id="IPR001609">
    <property type="entry name" value="Myosin_head_motor_dom-like"/>
</dbReference>
<dbReference type="PROSITE" id="PS51456">
    <property type="entry name" value="MYOSIN_MOTOR"/>
    <property type="match status" value="1"/>
</dbReference>
<dbReference type="SUPFAM" id="SSF52540">
    <property type="entry name" value="P-loop containing nucleoside triphosphate hydrolases"/>
    <property type="match status" value="1"/>
</dbReference>
<name>A0ABY6JVA0_9ARAC</name>
<dbReference type="Gene3D" id="1.10.10.820">
    <property type="match status" value="1"/>
</dbReference>
<dbReference type="Proteomes" id="UP001235939">
    <property type="component" value="Chromosome 01"/>
</dbReference>
<evidence type="ECO:0000256" key="3">
    <source>
        <dbReference type="ARBA" id="ARBA00022840"/>
    </source>
</evidence>
<dbReference type="Gene3D" id="1.20.58.530">
    <property type="match status" value="1"/>
</dbReference>
<dbReference type="SMART" id="SM00242">
    <property type="entry name" value="MYSc"/>
    <property type="match status" value="1"/>
</dbReference>
<evidence type="ECO:0000313" key="11">
    <source>
        <dbReference type="Proteomes" id="UP001235939"/>
    </source>
</evidence>
<feature type="domain" description="TH1" evidence="9">
    <location>
        <begin position="809"/>
        <end position="996"/>
    </location>
</feature>
<keyword evidence="3 7" id="KW-0067">ATP-binding</keyword>
<keyword evidence="4 7" id="KW-0518">Myosin</keyword>
<keyword evidence="11" id="KW-1185">Reference proteome</keyword>
<feature type="domain" description="Myosin motor" evidence="8">
    <location>
        <begin position="32"/>
        <end position="692"/>
    </location>
</feature>
<dbReference type="PANTHER" id="PTHR13140:SF713">
    <property type="entry name" value="UNCONVENTIONAL MYOSIN ID"/>
    <property type="match status" value="1"/>
</dbReference>
<dbReference type="Pfam" id="PF06017">
    <property type="entry name" value="Myosin_TH1"/>
    <property type="match status" value="1"/>
</dbReference>
<dbReference type="PRINTS" id="PR00193">
    <property type="entry name" value="MYOSINHEAVY"/>
</dbReference>
<keyword evidence="2 7" id="KW-0547">Nucleotide-binding</keyword>
<dbReference type="Gene3D" id="3.40.850.10">
    <property type="entry name" value="Kinesin motor domain"/>
    <property type="match status" value="1"/>
</dbReference>
<evidence type="ECO:0000313" key="10">
    <source>
        <dbReference type="EMBL" id="UYV60479.1"/>
    </source>
</evidence>
<keyword evidence="6 7" id="KW-0009">Actin-binding</keyword>
<dbReference type="PROSITE" id="PS50096">
    <property type="entry name" value="IQ"/>
    <property type="match status" value="1"/>
</dbReference>
<gene>
    <name evidence="10" type="ORF">LAZ67_1001270</name>
</gene>
<protein>
    <submittedName>
        <fullName evidence="10">MYO1D</fullName>
    </submittedName>
</protein>
<dbReference type="Gene3D" id="1.20.5.4820">
    <property type="match status" value="1"/>
</dbReference>
<dbReference type="InterPro" id="IPR036072">
    <property type="entry name" value="MYSc_Myo1"/>
</dbReference>
<sequence>MSQTLDNGVVINRYPTFHFSTSRSRQLPGPKFQATQIYTYIGEVCVSVNPYRQLQIYGPDTLSSYKGREIYQRPPHVFAIADAAYRATRRAGRDTCIVISGESGSGKTEASKIIMRYIAAITNISGQKEIERVKNILLQSNCILESFGNAKTNRNDNSSRFGKYMDINFDFKGDPLGGHINNYLLEKSRVVVQQKGERNFHSFYQLLHGAPDDLLRKLQLKGDATKYHFTNQGDSPKVNTINDKADYKMVNAAMKTLGFTSEETESLWKILGAILHLGNVELETDEEDQVVVKRHSAAAQLLGTGDDSLSRVLSHRVIATRSDLVEKEHTLVEARRGRDAFAKAIYERLFNWIVGKINEAILVRQENGYHARKNTVIGVLDIYGFEIFQNNSFEQFCINYCNEKLQQLFIELVLRQEQEEYRKEGIAWTHVEYFNNAVICELVDGARNGVIALMDDACLSVGQVTDELLLQTMDKKLGSHKHYTSRQLAPTDKSLEHLRDFRIRHYAGDVTYSIECFIEKNKDNLFQDFKRLLYQSSNPLLRTMWPEGAQNVNKVTKRPLTAATLFKNSMVALVQNLASKEPYYVRCIKPNDHKSPSIFDGERVRHQVSYLGLLENVRVRRAGFAFRQVYPRFLQRYKVTCPDTWPNYRRGDKDGCRVLVEKLGFADDVQYGNTKIFVRSPQTLCRLEELRDQKIPGVVLFLQKIWRGTLARRLYRRMQALLCIMDHYRRYKQRIYVQQLCNVFKRVKERKDLGKNIAWPPPSVPTKKAVPLLKNIFERWRALQILRRVPQQDWPQLRLKVAAASVLGSRRTDLNLKSKWEGNYLAMISENENASTFVSSSLTLKLRDTFKNILFSSFIKKVNRHNKTADRAIMVTDKYIYKLDVKKFRPLRSALEISQVTGLSVSPGQDQLILIHLKGGNDLVVFLKNGHVGELVGCLAYLWHRNQNRDLPVSVGKPLKCQLGGKGRDVMVEASPTVPEPIFKISSHHVILLWPAPTTTTNNNNRLQ</sequence>
<reference evidence="10 11" key="1">
    <citation type="submission" date="2022-01" db="EMBL/GenBank/DDBJ databases">
        <title>A chromosomal length assembly of Cordylochernes scorpioides.</title>
        <authorList>
            <person name="Zeh D."/>
            <person name="Zeh J."/>
        </authorList>
    </citation>
    <scope>NUCLEOTIDE SEQUENCE [LARGE SCALE GENOMIC DNA]</scope>
    <source>
        <strain evidence="10">IN4F17</strain>
        <tissue evidence="10">Whole Body</tissue>
    </source>
</reference>